<proteinExistence type="predicted"/>
<dbReference type="AlphaFoldDB" id="A0A8H6L5I7"/>
<reference evidence="1 2" key="1">
    <citation type="journal article" date="2020" name="Genomics">
        <title>Complete, high-quality genomes from long-read metagenomic sequencing of two wolf lichen thalli reveals enigmatic genome architecture.</title>
        <authorList>
            <person name="McKenzie S.K."/>
            <person name="Walston R.F."/>
            <person name="Allen J.L."/>
        </authorList>
    </citation>
    <scope>NUCLEOTIDE SEQUENCE [LARGE SCALE GENOMIC DNA]</scope>
    <source>
        <strain evidence="1">WasteWater2</strain>
    </source>
</reference>
<organism evidence="1 2">
    <name type="scientific">Letharia columbiana</name>
    <dbReference type="NCBI Taxonomy" id="112416"/>
    <lineage>
        <taxon>Eukaryota</taxon>
        <taxon>Fungi</taxon>
        <taxon>Dikarya</taxon>
        <taxon>Ascomycota</taxon>
        <taxon>Pezizomycotina</taxon>
        <taxon>Lecanoromycetes</taxon>
        <taxon>OSLEUM clade</taxon>
        <taxon>Lecanoromycetidae</taxon>
        <taxon>Lecanorales</taxon>
        <taxon>Lecanorineae</taxon>
        <taxon>Parmeliaceae</taxon>
        <taxon>Letharia</taxon>
    </lineage>
</organism>
<dbReference type="Proteomes" id="UP000578531">
    <property type="component" value="Unassembled WGS sequence"/>
</dbReference>
<dbReference type="RefSeq" id="XP_037165756.1">
    <property type="nucleotide sequence ID" value="XM_037307418.1"/>
</dbReference>
<evidence type="ECO:0000313" key="1">
    <source>
        <dbReference type="EMBL" id="KAF6236410.1"/>
    </source>
</evidence>
<keyword evidence="2" id="KW-1185">Reference proteome</keyword>
<dbReference type="GeneID" id="59287164"/>
<protein>
    <submittedName>
        <fullName evidence="1">Uncharacterized protein</fullName>
    </submittedName>
</protein>
<comment type="caution">
    <text evidence="1">The sequence shown here is derived from an EMBL/GenBank/DDBJ whole genome shotgun (WGS) entry which is preliminary data.</text>
</comment>
<evidence type="ECO:0000313" key="2">
    <source>
        <dbReference type="Proteomes" id="UP000578531"/>
    </source>
</evidence>
<accession>A0A8H6L5I7</accession>
<gene>
    <name evidence="1" type="ORF">HO173_005502</name>
</gene>
<name>A0A8H6L5I7_9LECA</name>
<sequence length="198" mass="21575">MAAKTSLNLLPTVSPNKLPANYECIVGLLSFATVKAEARIEFGTQGDSSTKPLADGAENSVQQHYRQQLHFNLCLLYRRATVGLKRTLIAGIALGAEDAFRIAWKFAGGFSQAYNPTETSLVEEALNFFGRDVMSSSEKIEGFFPPLIVHVLEVGIFVSSNGHCSILKSPQSLLKSSTDDEGFSLVHNDPLSRLHSET</sequence>
<dbReference type="EMBL" id="JACCJC010000019">
    <property type="protein sequence ID" value="KAF6236410.1"/>
    <property type="molecule type" value="Genomic_DNA"/>
</dbReference>